<dbReference type="EMBL" id="KI913122">
    <property type="protein sequence ID" value="ETV82191.1"/>
    <property type="molecule type" value="Genomic_DNA"/>
</dbReference>
<sequence>MLEFLRVPSKFALMTGQATKGKAMKGGQKLTKANGCRMLAEFVNRAAGISDRTWTTQDAKSRYEACVASYRRALKWSS</sequence>
<accession>W4GS83</accession>
<proteinExistence type="predicted"/>
<protein>
    <submittedName>
        <fullName evidence="1">Uncharacterized protein</fullName>
    </submittedName>
</protein>
<dbReference type="AlphaFoldDB" id="W4GS83"/>
<dbReference type="OrthoDB" id="118685at2759"/>
<dbReference type="GeneID" id="20806898"/>
<organism evidence="1">
    <name type="scientific">Aphanomyces astaci</name>
    <name type="common">Crayfish plague agent</name>
    <dbReference type="NCBI Taxonomy" id="112090"/>
    <lineage>
        <taxon>Eukaryota</taxon>
        <taxon>Sar</taxon>
        <taxon>Stramenopiles</taxon>
        <taxon>Oomycota</taxon>
        <taxon>Saprolegniomycetes</taxon>
        <taxon>Saprolegniales</taxon>
        <taxon>Verrucalvaceae</taxon>
        <taxon>Aphanomyces</taxon>
    </lineage>
</organism>
<gene>
    <name evidence="1" type="ORF">H257_04902</name>
</gene>
<evidence type="ECO:0000313" key="1">
    <source>
        <dbReference type="EMBL" id="ETV82191.1"/>
    </source>
</evidence>
<name>W4GS83_APHAT</name>
<reference evidence="1" key="1">
    <citation type="submission" date="2013-12" db="EMBL/GenBank/DDBJ databases">
        <title>The Genome Sequence of Aphanomyces astaci APO3.</title>
        <authorList>
            <consortium name="The Broad Institute Genomics Platform"/>
            <person name="Russ C."/>
            <person name="Tyler B."/>
            <person name="van West P."/>
            <person name="Dieguez-Uribeondo J."/>
            <person name="Young S.K."/>
            <person name="Zeng Q."/>
            <person name="Gargeya S."/>
            <person name="Fitzgerald M."/>
            <person name="Abouelleil A."/>
            <person name="Alvarado L."/>
            <person name="Chapman S.B."/>
            <person name="Gainer-Dewar J."/>
            <person name="Goldberg J."/>
            <person name="Griggs A."/>
            <person name="Gujja S."/>
            <person name="Hansen M."/>
            <person name="Howarth C."/>
            <person name="Imamovic A."/>
            <person name="Ireland A."/>
            <person name="Larimer J."/>
            <person name="McCowan C."/>
            <person name="Murphy C."/>
            <person name="Pearson M."/>
            <person name="Poon T.W."/>
            <person name="Priest M."/>
            <person name="Roberts A."/>
            <person name="Saif S."/>
            <person name="Shea T."/>
            <person name="Sykes S."/>
            <person name="Wortman J."/>
            <person name="Nusbaum C."/>
            <person name="Birren B."/>
        </authorList>
    </citation>
    <scope>NUCLEOTIDE SEQUENCE [LARGE SCALE GENOMIC DNA]</scope>
    <source>
        <strain evidence="1">APO3</strain>
    </source>
</reference>
<dbReference type="VEuPathDB" id="FungiDB:H257_04902"/>
<dbReference type="RefSeq" id="XP_009827860.1">
    <property type="nucleotide sequence ID" value="XM_009829558.1"/>
</dbReference>